<dbReference type="FunFam" id="1.25.40.10:FF:000090">
    <property type="entry name" value="Pentatricopeptide repeat-containing protein, chloroplastic"/>
    <property type="match status" value="1"/>
</dbReference>
<proteinExistence type="predicted"/>
<evidence type="ECO:0000256" key="1">
    <source>
        <dbReference type="ARBA" id="ARBA00022737"/>
    </source>
</evidence>
<dbReference type="EMBL" id="LR746280">
    <property type="protein sequence ID" value="CAA7410305.1"/>
    <property type="molecule type" value="Genomic_DNA"/>
</dbReference>
<dbReference type="Pfam" id="PF13041">
    <property type="entry name" value="PPR_2"/>
    <property type="match status" value="1"/>
</dbReference>
<dbReference type="AlphaFoldDB" id="A0A7I8LLW9"/>
<dbReference type="PANTHER" id="PTHR47926:SF419">
    <property type="entry name" value="(WILD MALAYSIAN BANANA) HYPOTHETICAL PROTEIN"/>
    <property type="match status" value="1"/>
</dbReference>
<keyword evidence="1" id="KW-0677">Repeat</keyword>
<evidence type="ECO:0000313" key="4">
    <source>
        <dbReference type="Proteomes" id="UP000663760"/>
    </source>
</evidence>
<dbReference type="InterPro" id="IPR002885">
    <property type="entry name" value="PPR_rpt"/>
</dbReference>
<feature type="repeat" description="PPR" evidence="2">
    <location>
        <begin position="153"/>
        <end position="187"/>
    </location>
</feature>
<dbReference type="OrthoDB" id="185373at2759"/>
<gene>
    <name evidence="3" type="ORF">SI8410_17020983</name>
</gene>
<feature type="repeat" description="PPR" evidence="2">
    <location>
        <begin position="387"/>
        <end position="421"/>
    </location>
</feature>
<dbReference type="NCBIfam" id="TIGR00756">
    <property type="entry name" value="PPR"/>
    <property type="match status" value="5"/>
</dbReference>
<feature type="repeat" description="PPR" evidence="2">
    <location>
        <begin position="285"/>
        <end position="319"/>
    </location>
</feature>
<dbReference type="Proteomes" id="UP000663760">
    <property type="component" value="Chromosome 17"/>
</dbReference>
<reference evidence="3" key="1">
    <citation type="submission" date="2020-02" db="EMBL/GenBank/DDBJ databases">
        <authorList>
            <person name="Scholz U."/>
            <person name="Mascher M."/>
            <person name="Fiebig A."/>
        </authorList>
    </citation>
    <scope>NUCLEOTIDE SEQUENCE</scope>
</reference>
<organism evidence="3 4">
    <name type="scientific">Spirodela intermedia</name>
    <name type="common">Intermediate duckweed</name>
    <dbReference type="NCBI Taxonomy" id="51605"/>
    <lineage>
        <taxon>Eukaryota</taxon>
        <taxon>Viridiplantae</taxon>
        <taxon>Streptophyta</taxon>
        <taxon>Embryophyta</taxon>
        <taxon>Tracheophyta</taxon>
        <taxon>Spermatophyta</taxon>
        <taxon>Magnoliopsida</taxon>
        <taxon>Liliopsida</taxon>
        <taxon>Araceae</taxon>
        <taxon>Lemnoideae</taxon>
        <taxon>Spirodela</taxon>
    </lineage>
</organism>
<dbReference type="Pfam" id="PF01535">
    <property type="entry name" value="PPR"/>
    <property type="match status" value="9"/>
</dbReference>
<name>A0A7I8LLW9_SPIIN</name>
<dbReference type="InterPro" id="IPR046848">
    <property type="entry name" value="E_motif"/>
</dbReference>
<feature type="repeat" description="PPR" evidence="2">
    <location>
        <begin position="554"/>
        <end position="588"/>
    </location>
</feature>
<dbReference type="PANTHER" id="PTHR47926">
    <property type="entry name" value="PENTATRICOPEPTIDE REPEAT-CONTAINING PROTEIN"/>
    <property type="match status" value="1"/>
</dbReference>
<feature type="repeat" description="PPR" evidence="2">
    <location>
        <begin position="254"/>
        <end position="284"/>
    </location>
</feature>
<feature type="repeat" description="PPR" evidence="2">
    <location>
        <begin position="91"/>
        <end position="125"/>
    </location>
</feature>
<accession>A0A7I8LLW9</accession>
<dbReference type="InterPro" id="IPR011990">
    <property type="entry name" value="TPR-like_helical_dom_sf"/>
</dbReference>
<evidence type="ECO:0000256" key="2">
    <source>
        <dbReference type="PROSITE-ProRule" id="PRU00708"/>
    </source>
</evidence>
<protein>
    <submittedName>
        <fullName evidence="3">Uncharacterized protein</fullName>
    </submittedName>
</protein>
<dbReference type="InterPro" id="IPR046960">
    <property type="entry name" value="PPR_At4g14850-like_plant"/>
</dbReference>
<dbReference type="GO" id="GO:0003723">
    <property type="term" value="F:RNA binding"/>
    <property type="evidence" value="ECO:0007669"/>
    <property type="project" value="InterPro"/>
</dbReference>
<dbReference type="Pfam" id="PF20431">
    <property type="entry name" value="E_motif"/>
    <property type="match status" value="1"/>
</dbReference>
<dbReference type="Gene3D" id="1.25.40.10">
    <property type="entry name" value="Tetratricopeptide repeat domain"/>
    <property type="match status" value="5"/>
</dbReference>
<dbReference type="PROSITE" id="PS51375">
    <property type="entry name" value="PPR"/>
    <property type="match status" value="7"/>
</dbReference>
<feature type="repeat" description="PPR" evidence="2">
    <location>
        <begin position="519"/>
        <end position="553"/>
    </location>
</feature>
<evidence type="ECO:0000313" key="3">
    <source>
        <dbReference type="EMBL" id="CAA7410305.1"/>
    </source>
</evidence>
<sequence length="733" mass="78351">MLLPSSSGGGSGAAAAAFKTYLQTCATLLDKCLAGGSLAGGQAIHAHAIKTGISSLRPLPAKFLTIYSAAGGAGDCAAALRESCLSSGGFDLLSWNVTIAAWVRNGELAAARRLFDAMPERNDISWTLMIDGSMKSGKVSDGVAFLRGCPSPTVVSWTAAMAGLVQNGHPFHALELFHGMLMAGVAPNEITFTAAVRASIAAGRFDLGRNIVGSIVKTGYESFLSISNSLITLHTRMKDLASARQIFDRMKTKDVVSWTAMLDLYFQEGDLRGARKAFDEMPHKNEVSWSLMVARHNQAGQAMEALKLFERMFCAGLRPTLSSLSAAISAAGGNEALLLGSTLHGCSIKLGIDDSDFISSSLIDMYCKCGRPEEGRRVFDVAPEKKNLICWNAMVSGYCRNGSFPDAMELFERMPQRNRASWNGLISGLILGEAYDEAVELFREMLASGEAPSALTLSSVLRGCAGSSALEKGRAVHCLVAKLGLQDDLFMGTALTDMYAKSGDIANSKRVFSLMGEKNEASWSAAIHGFAANGLAEEALLLFEDAVEAMEVPTGSLFLSVLSACAHGGLVEKGLRYFGLMRAHGLVPAEKHYACLVDLLARAGRLRVAERLAGKGGAGAWAALLSACRGRVEEEVVAERAAVRLREMEEGDPRSYVLLSSVYAGVGRWEDAERVRALMGPAGVRKGKGCSWVVGKGRRSHRFVCGDVSHERGHEIYEMLELLMSEMSPCLVA</sequence>
<keyword evidence="4" id="KW-1185">Reference proteome</keyword>
<dbReference type="GO" id="GO:0009451">
    <property type="term" value="P:RNA modification"/>
    <property type="evidence" value="ECO:0007669"/>
    <property type="project" value="InterPro"/>
</dbReference>